<feature type="compositionally biased region" description="Basic and acidic residues" evidence="1">
    <location>
        <begin position="13"/>
        <end position="28"/>
    </location>
</feature>
<evidence type="ECO:0000256" key="1">
    <source>
        <dbReference type="SAM" id="MobiDB-lite"/>
    </source>
</evidence>
<organism evidence="2 3">
    <name type="scientific">Streptomyces griseofuscus</name>
    <dbReference type="NCBI Taxonomy" id="146922"/>
    <lineage>
        <taxon>Bacteria</taxon>
        <taxon>Bacillati</taxon>
        <taxon>Actinomycetota</taxon>
        <taxon>Actinomycetes</taxon>
        <taxon>Kitasatosporales</taxon>
        <taxon>Streptomycetaceae</taxon>
        <taxon>Streptomyces</taxon>
    </lineage>
</organism>
<protein>
    <submittedName>
        <fullName evidence="2">Uncharacterized protein</fullName>
    </submittedName>
</protein>
<dbReference type="Proteomes" id="UP000516422">
    <property type="component" value="Chromosome"/>
</dbReference>
<name>A0A7H1Q905_9ACTN</name>
<reference evidence="2 3" key="1">
    <citation type="submission" date="2020-04" db="EMBL/GenBank/DDBJ databases">
        <title>Characterization and engineering of Streptomyces griseofuscus DSM40191 as a potential heterologous host for expression of BGCs.</title>
        <authorList>
            <person name="Gren T."/>
            <person name="Whitford C.M."/>
            <person name="Mohite O.S."/>
            <person name="Joergensen T.S."/>
            <person name="Nielsen J.B."/>
            <person name="Lee S.Y."/>
            <person name="Weber T."/>
        </authorList>
    </citation>
    <scope>NUCLEOTIDE SEQUENCE [LARGE SCALE GENOMIC DNA]</scope>
    <source>
        <strain evidence="2 3">DSM 40191</strain>
    </source>
</reference>
<evidence type="ECO:0000313" key="3">
    <source>
        <dbReference type="Proteomes" id="UP000516422"/>
    </source>
</evidence>
<feature type="region of interest" description="Disordered" evidence="1">
    <location>
        <begin position="214"/>
        <end position="235"/>
    </location>
</feature>
<feature type="region of interest" description="Disordered" evidence="1">
    <location>
        <begin position="1"/>
        <end position="28"/>
    </location>
</feature>
<dbReference type="RefSeq" id="WP_037658784.1">
    <property type="nucleotide sequence ID" value="NZ_CP051006.1"/>
</dbReference>
<gene>
    <name evidence="2" type="ORF">HEP81_06550</name>
</gene>
<dbReference type="AlphaFoldDB" id="A0A7H1Q905"/>
<dbReference type="GeneID" id="91466077"/>
<dbReference type="KEGG" id="sgf:HEP81_06550"/>
<evidence type="ECO:0000313" key="2">
    <source>
        <dbReference type="EMBL" id="QNT96785.1"/>
    </source>
</evidence>
<sequence length="235" mass="25592">MAVQITEMQVRQAEARADEADQAKDQAARRLEAAPYSDVVALEHSEAARTAAQQRANAREIRKAFEEQQEEERRRVSRPELEKAAATQIRQAGRDMAARRKVLVEAAEAAQAALVALLDAGTAYNEGIAEHVGVLSAAGLDFGGGDSGGEQTVLGVDRLKVKGQEFDPLDAGAVAVWLLRRVITARLSPHHALGSAFQWVAMELEQGQPDLVRSVSSPPAKQFPEPLRWRMPQVD</sequence>
<accession>A0A7H1Q905</accession>
<dbReference type="EMBL" id="CP051006">
    <property type="protein sequence ID" value="QNT96785.1"/>
    <property type="molecule type" value="Genomic_DNA"/>
</dbReference>
<proteinExistence type="predicted"/>